<name>A0A8J2NXB7_9HEXA</name>
<keyword evidence="2" id="KW-1185">Reference proteome</keyword>
<organism evidence="1 2">
    <name type="scientific">Allacma fusca</name>
    <dbReference type="NCBI Taxonomy" id="39272"/>
    <lineage>
        <taxon>Eukaryota</taxon>
        <taxon>Metazoa</taxon>
        <taxon>Ecdysozoa</taxon>
        <taxon>Arthropoda</taxon>
        <taxon>Hexapoda</taxon>
        <taxon>Collembola</taxon>
        <taxon>Symphypleona</taxon>
        <taxon>Sminthuridae</taxon>
        <taxon>Allacma</taxon>
    </lineage>
</organism>
<evidence type="ECO:0000313" key="1">
    <source>
        <dbReference type="EMBL" id="CAG7717874.1"/>
    </source>
</evidence>
<comment type="caution">
    <text evidence="1">The sequence shown here is derived from an EMBL/GenBank/DDBJ whole genome shotgun (WGS) entry which is preliminary data.</text>
</comment>
<dbReference type="Proteomes" id="UP000708208">
    <property type="component" value="Unassembled WGS sequence"/>
</dbReference>
<dbReference type="AlphaFoldDB" id="A0A8J2NXB7"/>
<evidence type="ECO:0000313" key="2">
    <source>
        <dbReference type="Proteomes" id="UP000708208"/>
    </source>
</evidence>
<sequence>MNSSWDGSTQHNSLLQTVFPCDNQVASGHMRDFNEFIYSRKPQPLQLTVPTYQQVPSISDSAIRSHTTNFQCCVHEIYQV</sequence>
<accession>A0A8J2NXB7</accession>
<gene>
    <name evidence="1" type="ORF">AFUS01_LOCUS7308</name>
</gene>
<reference evidence="1" key="1">
    <citation type="submission" date="2021-06" db="EMBL/GenBank/DDBJ databases">
        <authorList>
            <person name="Hodson N. C."/>
            <person name="Mongue J. A."/>
            <person name="Jaron S. K."/>
        </authorList>
    </citation>
    <scope>NUCLEOTIDE SEQUENCE</scope>
</reference>
<dbReference type="EMBL" id="CAJVCH010049292">
    <property type="protein sequence ID" value="CAG7717874.1"/>
    <property type="molecule type" value="Genomic_DNA"/>
</dbReference>
<proteinExistence type="predicted"/>
<protein>
    <submittedName>
        <fullName evidence="1">Uncharacterized protein</fullName>
    </submittedName>
</protein>